<keyword evidence="9" id="KW-1185">Reference proteome</keyword>
<dbReference type="InterPro" id="IPR051784">
    <property type="entry name" value="Nod_factor_ABC_transporter"/>
</dbReference>
<dbReference type="InterPro" id="IPR047817">
    <property type="entry name" value="ABC2_TM_bact-type"/>
</dbReference>
<dbReference type="Pfam" id="PF12698">
    <property type="entry name" value="ABC2_membrane_3"/>
    <property type="match status" value="1"/>
</dbReference>
<dbReference type="Proteomes" id="UP000317982">
    <property type="component" value="Unassembled WGS sequence"/>
</dbReference>
<evidence type="ECO:0000313" key="8">
    <source>
        <dbReference type="EMBL" id="TQS42341.1"/>
    </source>
</evidence>
<evidence type="ECO:0000313" key="9">
    <source>
        <dbReference type="Proteomes" id="UP000317982"/>
    </source>
</evidence>
<dbReference type="OrthoDB" id="160207at2"/>
<evidence type="ECO:0000256" key="3">
    <source>
        <dbReference type="ARBA" id="ARBA00022989"/>
    </source>
</evidence>
<dbReference type="InterPro" id="IPR000412">
    <property type="entry name" value="ABC_2_transport"/>
</dbReference>
<feature type="transmembrane region" description="Helical" evidence="6">
    <location>
        <begin position="120"/>
        <end position="142"/>
    </location>
</feature>
<dbReference type="PANTHER" id="PTHR43229:SF2">
    <property type="entry name" value="NODULATION PROTEIN J"/>
    <property type="match status" value="1"/>
</dbReference>
<proteinExistence type="predicted"/>
<dbReference type="AlphaFoldDB" id="A0A545AM41"/>
<keyword evidence="5" id="KW-0046">Antibiotic resistance</keyword>
<reference evidence="8 9" key="1">
    <citation type="submission" date="2019-07" db="EMBL/GenBank/DDBJ databases">
        <title>Cryptosporangium phraense sp. nov., isolated from plant litter.</title>
        <authorList>
            <person name="Suriyachadkun C."/>
        </authorList>
    </citation>
    <scope>NUCLEOTIDE SEQUENCE [LARGE SCALE GENOMIC DNA]</scope>
    <source>
        <strain evidence="8 9">A-T 5661</strain>
    </source>
</reference>
<sequence length="258" mass="26651">MEPGLFTPDPGPASWPRMLLSQTAIELKLTLRHGEQLLLNLIIPVLLTVVLVTQPFVEIDTTSGLSKVDFLVPGILALAVMSAAFTGLAIATGFERRYGVLKRLGATPLPRWGLLGGKTLAVAGLEVIQIAVISGVGVALGWRPRGNPLTVAVLVILGTAAFAGLGLLMAGSLRAEATLAAANVVWFLLLFAGGIIFPLSSLPGGVADVLGLLPSAALADGLRSVLGEGEAFPVGDALTLAAWAAASLAAASRYFRWE</sequence>
<keyword evidence="3 6" id="KW-1133">Transmembrane helix</keyword>
<dbReference type="EMBL" id="VIRS01000019">
    <property type="protein sequence ID" value="TQS42341.1"/>
    <property type="molecule type" value="Genomic_DNA"/>
</dbReference>
<evidence type="ECO:0000256" key="5">
    <source>
        <dbReference type="ARBA" id="ARBA00023251"/>
    </source>
</evidence>
<protein>
    <submittedName>
        <fullName evidence="8">ABC transporter permease</fullName>
    </submittedName>
</protein>
<organism evidence="8 9">
    <name type="scientific">Cryptosporangium phraense</name>
    <dbReference type="NCBI Taxonomy" id="2593070"/>
    <lineage>
        <taxon>Bacteria</taxon>
        <taxon>Bacillati</taxon>
        <taxon>Actinomycetota</taxon>
        <taxon>Actinomycetes</taxon>
        <taxon>Cryptosporangiales</taxon>
        <taxon>Cryptosporangiaceae</taxon>
        <taxon>Cryptosporangium</taxon>
    </lineage>
</organism>
<evidence type="ECO:0000259" key="7">
    <source>
        <dbReference type="PROSITE" id="PS51012"/>
    </source>
</evidence>
<gene>
    <name evidence="8" type="ORF">FL583_25220</name>
</gene>
<dbReference type="GO" id="GO:0140359">
    <property type="term" value="F:ABC-type transporter activity"/>
    <property type="evidence" value="ECO:0007669"/>
    <property type="project" value="InterPro"/>
</dbReference>
<dbReference type="PROSITE" id="PS51012">
    <property type="entry name" value="ABC_TM2"/>
    <property type="match status" value="1"/>
</dbReference>
<name>A0A545AM41_9ACTN</name>
<dbReference type="RefSeq" id="WP_142707398.1">
    <property type="nucleotide sequence ID" value="NZ_VIRS01000019.1"/>
</dbReference>
<feature type="transmembrane region" description="Helical" evidence="6">
    <location>
        <begin position="70"/>
        <end position="94"/>
    </location>
</feature>
<evidence type="ECO:0000256" key="6">
    <source>
        <dbReference type="SAM" id="Phobius"/>
    </source>
</evidence>
<feature type="transmembrane region" description="Helical" evidence="6">
    <location>
        <begin position="148"/>
        <end position="170"/>
    </location>
</feature>
<accession>A0A545AM41</accession>
<feature type="transmembrane region" description="Helical" evidence="6">
    <location>
        <begin position="37"/>
        <end position="58"/>
    </location>
</feature>
<dbReference type="GO" id="GO:0043190">
    <property type="term" value="C:ATP-binding cassette (ABC) transporter complex"/>
    <property type="evidence" value="ECO:0007669"/>
    <property type="project" value="InterPro"/>
</dbReference>
<dbReference type="PIRSF" id="PIRSF006648">
    <property type="entry name" value="DrrB"/>
    <property type="match status" value="1"/>
</dbReference>
<evidence type="ECO:0000256" key="2">
    <source>
        <dbReference type="ARBA" id="ARBA00022692"/>
    </source>
</evidence>
<comment type="caution">
    <text evidence="8">The sequence shown here is derived from an EMBL/GenBank/DDBJ whole genome shotgun (WGS) entry which is preliminary data.</text>
</comment>
<feature type="domain" description="ABC transmembrane type-2" evidence="7">
    <location>
        <begin position="35"/>
        <end position="258"/>
    </location>
</feature>
<comment type="subcellular location">
    <subcellularLocation>
        <location evidence="1">Membrane</location>
        <topology evidence="1">Multi-pass membrane protein</topology>
    </subcellularLocation>
</comment>
<dbReference type="GO" id="GO:0046677">
    <property type="term" value="P:response to antibiotic"/>
    <property type="evidence" value="ECO:0007669"/>
    <property type="project" value="UniProtKB-KW"/>
</dbReference>
<evidence type="ECO:0000256" key="4">
    <source>
        <dbReference type="ARBA" id="ARBA00023136"/>
    </source>
</evidence>
<dbReference type="PANTHER" id="PTHR43229">
    <property type="entry name" value="NODULATION PROTEIN J"/>
    <property type="match status" value="1"/>
</dbReference>
<evidence type="ECO:0000256" key="1">
    <source>
        <dbReference type="ARBA" id="ARBA00004141"/>
    </source>
</evidence>
<keyword evidence="4 6" id="KW-0472">Membrane</keyword>
<keyword evidence="2 6" id="KW-0812">Transmembrane</keyword>
<feature type="transmembrane region" description="Helical" evidence="6">
    <location>
        <begin position="177"/>
        <end position="197"/>
    </location>
</feature>
<dbReference type="InParanoid" id="A0A545AM41"/>
<dbReference type="InterPro" id="IPR013525">
    <property type="entry name" value="ABC2_TM"/>
</dbReference>